<evidence type="ECO:0000313" key="1">
    <source>
        <dbReference type="EMBL" id="MBZ1350119.1"/>
    </source>
</evidence>
<gene>
    <name evidence="1" type="ORF">KZZ10_05630</name>
</gene>
<dbReference type="AlphaFoldDB" id="A0A953T6T5"/>
<proteinExistence type="predicted"/>
<reference evidence="1" key="1">
    <citation type="submission" date="2021-07" db="EMBL/GenBank/DDBJ databases">
        <title>New genus and species of the family Alcaligenaceae.</title>
        <authorList>
            <person name="Hahn M.W."/>
        </authorList>
    </citation>
    <scope>NUCLEOTIDE SEQUENCE</scope>
    <source>
        <strain evidence="1">LF4-65</strain>
    </source>
</reference>
<sequence>MIFDTFSKLSTPPLIFVWLGEKFPGWMKSALLMNQNLCAIDTILISNSAAGHVLGFKHQIFLEDFYTPPAALNVRLAGLNPRFRGGFWSKTTERFFVLKQFMDKFSISACFHAEIDNLIFDISKLAVAADEIGRGFFCPRDAIDRGVASLVYINEKEGLNELLSLAADKGHSLNNDMYLLGHLLQTSATFFSLPTENVFAERGSTDWTCVNSVSVGGIFDAAAIGQFLFGIDPRNTGPLLFNHFENENCGYDLKALSYEINATKKSFALIRKADGLRVNLYNLHIHSKLFKQLSNPPRVAQILNSANNGDKTLMTLNLHNNFLFKKIVAGWHKLLRMVAVP</sequence>
<dbReference type="Proteomes" id="UP000739565">
    <property type="component" value="Unassembled WGS sequence"/>
</dbReference>
<protein>
    <submittedName>
        <fullName evidence="1">Uncharacterized protein</fullName>
    </submittedName>
</protein>
<dbReference type="EMBL" id="JAHXRI010000006">
    <property type="protein sequence ID" value="MBZ1350119.1"/>
    <property type="molecule type" value="Genomic_DNA"/>
</dbReference>
<evidence type="ECO:0000313" key="2">
    <source>
        <dbReference type="Proteomes" id="UP000739565"/>
    </source>
</evidence>
<name>A0A953T6T5_9BURK</name>
<accession>A0A953T6T5</accession>
<comment type="caution">
    <text evidence="1">The sequence shown here is derived from an EMBL/GenBank/DDBJ whole genome shotgun (WGS) entry which is preliminary data.</text>
</comment>
<keyword evidence="2" id="KW-1185">Reference proteome</keyword>
<dbReference type="RefSeq" id="WP_259660515.1">
    <property type="nucleotide sequence ID" value="NZ_JAHXRI010000006.1"/>
</dbReference>
<organism evidence="1 2">
    <name type="scientific">Zwartia hollandica</name>
    <dbReference type="NCBI Taxonomy" id="324606"/>
    <lineage>
        <taxon>Bacteria</taxon>
        <taxon>Pseudomonadati</taxon>
        <taxon>Pseudomonadota</taxon>
        <taxon>Betaproteobacteria</taxon>
        <taxon>Burkholderiales</taxon>
        <taxon>Alcaligenaceae</taxon>
        <taxon>Zwartia</taxon>
    </lineage>
</organism>